<dbReference type="EMBL" id="QZFU01000006">
    <property type="protein sequence ID" value="RJO79853.1"/>
    <property type="molecule type" value="Genomic_DNA"/>
</dbReference>
<comment type="caution">
    <text evidence="2">The sequence shown here is derived from an EMBL/GenBank/DDBJ whole genome shotgun (WGS) entry which is preliminary data.</text>
</comment>
<feature type="region of interest" description="Disordered" evidence="1">
    <location>
        <begin position="113"/>
        <end position="186"/>
    </location>
</feature>
<protein>
    <submittedName>
        <fullName evidence="2">Uncharacterized protein</fullName>
    </submittedName>
</protein>
<evidence type="ECO:0000313" key="3">
    <source>
        <dbReference type="Proteomes" id="UP000266677"/>
    </source>
</evidence>
<feature type="compositionally biased region" description="Low complexity" evidence="1">
    <location>
        <begin position="161"/>
        <end position="176"/>
    </location>
</feature>
<sequence>MAIGAQLPKPGKRIRGCGGELPHNRRRSAHRRTARTESVVHCPNTGARQGFPHGLADLEASRGRRVNQAAHSEIGDATQLVSTLDRMIAQAAAMVGELQAAIAQAEALRDQLSGYPGQPATANEPARAASSSERAGSESPRRPTTPWTRRHRPTGTSTRTPLRSVPVQRRSSPVSRATPPEPPIPALEQVADERATPALLEHPPTPMENSAATAQHAPKPNAHPSVPVSDLEVLRIAEEISARHGIAVIGFDRMGVPEQAAREIAETIAQMSAKYPIPLRGIEIAELPAGVPAQLIREIGAEPERTGVRIAINGALLAQAGTKAGPAVELRSVIVREFGRALDVAGGFRARMSAQKDLLGGFLRIDSRPGTLTADALRLPGQLDPGQALAEAFAEVELSAGHASDHAKHLHRLLLSVVPREMKPRR</sequence>
<evidence type="ECO:0000256" key="1">
    <source>
        <dbReference type="SAM" id="MobiDB-lite"/>
    </source>
</evidence>
<dbReference type="AlphaFoldDB" id="A0A3A4KQ75"/>
<accession>A0A3A4KQ75</accession>
<keyword evidence="3" id="KW-1185">Reference proteome</keyword>
<reference evidence="2 3" key="1">
    <citation type="submission" date="2018-09" db="EMBL/GenBank/DDBJ databases">
        <title>YIM PH21274 draft genome.</title>
        <authorList>
            <person name="Miao C."/>
        </authorList>
    </citation>
    <scope>NUCLEOTIDE SEQUENCE [LARGE SCALE GENOMIC DNA]</scope>
    <source>
        <strain evidence="2 3">YIM PH 21724</strain>
    </source>
</reference>
<proteinExistence type="predicted"/>
<feature type="compositionally biased region" description="Low complexity" evidence="1">
    <location>
        <begin position="124"/>
        <end position="134"/>
    </location>
</feature>
<feature type="region of interest" description="Disordered" evidence="1">
    <location>
        <begin position="1"/>
        <end position="25"/>
    </location>
</feature>
<evidence type="ECO:0000313" key="2">
    <source>
        <dbReference type="EMBL" id="RJO79853.1"/>
    </source>
</evidence>
<gene>
    <name evidence="2" type="ORF">D5S18_00835</name>
</gene>
<organism evidence="2 3">
    <name type="scientific">Nocardia panacis</name>
    <dbReference type="NCBI Taxonomy" id="2340916"/>
    <lineage>
        <taxon>Bacteria</taxon>
        <taxon>Bacillati</taxon>
        <taxon>Actinomycetota</taxon>
        <taxon>Actinomycetes</taxon>
        <taxon>Mycobacteriales</taxon>
        <taxon>Nocardiaceae</taxon>
        <taxon>Nocardia</taxon>
    </lineage>
</organism>
<name>A0A3A4KQ75_9NOCA</name>
<feature type="region of interest" description="Disordered" evidence="1">
    <location>
        <begin position="199"/>
        <end position="226"/>
    </location>
</feature>
<dbReference type="Proteomes" id="UP000266677">
    <property type="component" value="Unassembled WGS sequence"/>
</dbReference>